<dbReference type="EMBL" id="AP022577">
    <property type="protein sequence ID" value="BBX83906.1"/>
    <property type="molecule type" value="Genomic_DNA"/>
</dbReference>
<keyword evidence="3" id="KW-1185">Reference proteome</keyword>
<feature type="domain" description="Muconolactone isomerase" evidence="1">
    <location>
        <begin position="1"/>
        <end position="93"/>
    </location>
</feature>
<dbReference type="InterPro" id="IPR011008">
    <property type="entry name" value="Dimeric_a/b-barrel"/>
</dbReference>
<name>A0ABN5YQS5_9MYCO</name>
<dbReference type="GO" id="GO:0016853">
    <property type="term" value="F:isomerase activity"/>
    <property type="evidence" value="ECO:0007669"/>
    <property type="project" value="UniProtKB-KW"/>
</dbReference>
<dbReference type="Pfam" id="PF02426">
    <property type="entry name" value="MIase"/>
    <property type="match status" value="2"/>
</dbReference>
<gene>
    <name evidence="2" type="ORF">MAUB_17790</name>
</gene>
<evidence type="ECO:0000313" key="2">
    <source>
        <dbReference type="EMBL" id="BBX83906.1"/>
    </source>
</evidence>
<evidence type="ECO:0000259" key="1">
    <source>
        <dbReference type="Pfam" id="PF02426"/>
    </source>
</evidence>
<accession>A0ABN5YQS5</accession>
<sequence>MEYLVDMTTQVPARTSPETVDDMRARESKRAAELAAAGHLLRLWRPPLAPGQWRTFGLFAAQDAVQLEMVLASMPLRIWRTDLVTPLTPHPNDPHGTRGCAPTEFLTWMNITVPAGTPSLRVGELKDREAVRARELAGEGHLLRLWRPPTRPDQWRTLGLWSARDDADLSATMKSLPLHGWMDLESIPLSVHPNDPAQEDRA</sequence>
<reference evidence="2 3" key="1">
    <citation type="journal article" date="2019" name="Emerg. Microbes Infect.">
        <title>Comprehensive subspecies identification of 175 nontuberculous mycobacteria species based on 7547 genomic profiles.</title>
        <authorList>
            <person name="Matsumoto Y."/>
            <person name="Kinjo T."/>
            <person name="Motooka D."/>
            <person name="Nabeya D."/>
            <person name="Jung N."/>
            <person name="Uechi K."/>
            <person name="Horii T."/>
            <person name="Iida T."/>
            <person name="Fujita J."/>
            <person name="Nakamura S."/>
        </authorList>
    </citation>
    <scope>NUCLEOTIDE SEQUENCE [LARGE SCALE GENOMIC DNA]</scope>
    <source>
        <strain evidence="2 3">JCM 15296</strain>
    </source>
</reference>
<dbReference type="Gene3D" id="3.30.70.1060">
    <property type="entry name" value="Dimeric alpha+beta barrel"/>
    <property type="match status" value="2"/>
</dbReference>
<evidence type="ECO:0000313" key="3">
    <source>
        <dbReference type="Proteomes" id="UP000465609"/>
    </source>
</evidence>
<dbReference type="InterPro" id="IPR026029">
    <property type="entry name" value="MLI_dom"/>
</dbReference>
<proteinExistence type="predicted"/>
<keyword evidence="2" id="KW-0413">Isomerase</keyword>
<protein>
    <submittedName>
        <fullName evidence="2">Muconolactone isomerase</fullName>
    </submittedName>
</protein>
<feature type="domain" description="Muconolactone isomerase" evidence="1">
    <location>
        <begin position="104"/>
        <end position="195"/>
    </location>
</feature>
<dbReference type="Proteomes" id="UP000465609">
    <property type="component" value="Chromosome"/>
</dbReference>
<organism evidence="2 3">
    <name type="scientific">Mycolicibacterium aubagnense</name>
    <dbReference type="NCBI Taxonomy" id="319707"/>
    <lineage>
        <taxon>Bacteria</taxon>
        <taxon>Bacillati</taxon>
        <taxon>Actinomycetota</taxon>
        <taxon>Actinomycetes</taxon>
        <taxon>Mycobacteriales</taxon>
        <taxon>Mycobacteriaceae</taxon>
        <taxon>Mycolicibacterium</taxon>
    </lineage>
</organism>
<dbReference type="SUPFAM" id="SSF54909">
    <property type="entry name" value="Dimeric alpha+beta barrel"/>
    <property type="match status" value="2"/>
</dbReference>
<dbReference type="RefSeq" id="WP_138231829.1">
    <property type="nucleotide sequence ID" value="NZ_AP022577.1"/>
</dbReference>